<keyword evidence="7" id="KW-1185">Reference proteome</keyword>
<dbReference type="EMBL" id="CP101527">
    <property type="protein sequence ID" value="UZW76019.1"/>
    <property type="molecule type" value="Genomic_DNA"/>
</dbReference>
<evidence type="ECO:0000313" key="7">
    <source>
        <dbReference type="Proteomes" id="UP001164472"/>
    </source>
</evidence>
<dbReference type="AlphaFoldDB" id="A0A9E8HUL3"/>
<proteinExistence type="predicted"/>
<dbReference type="InterPro" id="IPR021771">
    <property type="entry name" value="Triacylglycerol_lipase_N"/>
</dbReference>
<organism evidence="6 7">
    <name type="scientific">Alkalimarinus sediminis</name>
    <dbReference type="NCBI Taxonomy" id="1632866"/>
    <lineage>
        <taxon>Bacteria</taxon>
        <taxon>Pseudomonadati</taxon>
        <taxon>Pseudomonadota</taxon>
        <taxon>Gammaproteobacteria</taxon>
        <taxon>Alteromonadales</taxon>
        <taxon>Alteromonadaceae</taxon>
        <taxon>Alkalimarinus</taxon>
    </lineage>
</organism>
<dbReference type="Pfam" id="PF01734">
    <property type="entry name" value="Patatin"/>
    <property type="match status" value="1"/>
</dbReference>
<feature type="short sequence motif" description="GXSXG" evidence="4">
    <location>
        <begin position="176"/>
        <end position="180"/>
    </location>
</feature>
<dbReference type="Pfam" id="PF11815">
    <property type="entry name" value="DUF3336"/>
    <property type="match status" value="1"/>
</dbReference>
<evidence type="ECO:0000256" key="4">
    <source>
        <dbReference type="PROSITE-ProRule" id="PRU01161"/>
    </source>
</evidence>
<evidence type="ECO:0000256" key="3">
    <source>
        <dbReference type="ARBA" id="ARBA00023098"/>
    </source>
</evidence>
<evidence type="ECO:0000256" key="1">
    <source>
        <dbReference type="ARBA" id="ARBA00022801"/>
    </source>
</evidence>
<evidence type="ECO:0000259" key="5">
    <source>
        <dbReference type="PROSITE" id="PS51635"/>
    </source>
</evidence>
<keyword evidence="3 4" id="KW-0443">Lipid metabolism</keyword>
<evidence type="ECO:0000256" key="2">
    <source>
        <dbReference type="ARBA" id="ARBA00022963"/>
    </source>
</evidence>
<keyword evidence="2 4" id="KW-0442">Lipid degradation</keyword>
<evidence type="ECO:0000313" key="6">
    <source>
        <dbReference type="EMBL" id="UZW76019.1"/>
    </source>
</evidence>
<name>A0A9E8HUL3_9ALTE</name>
<dbReference type="SUPFAM" id="SSF52151">
    <property type="entry name" value="FabD/lysophospholipase-like"/>
    <property type="match status" value="1"/>
</dbReference>
<dbReference type="PROSITE" id="PS51635">
    <property type="entry name" value="PNPLA"/>
    <property type="match status" value="1"/>
</dbReference>
<dbReference type="GO" id="GO:0004806">
    <property type="term" value="F:triacylglycerol lipase activity"/>
    <property type="evidence" value="ECO:0007669"/>
    <property type="project" value="InterPro"/>
</dbReference>
<comment type="caution">
    <text evidence="4">Lacks conserved residue(s) required for the propagation of feature annotation.</text>
</comment>
<dbReference type="InterPro" id="IPR016035">
    <property type="entry name" value="Acyl_Trfase/lysoPLipase"/>
</dbReference>
<dbReference type="RefSeq" id="WP_251812203.1">
    <property type="nucleotide sequence ID" value="NZ_CP101527.1"/>
</dbReference>
<gene>
    <name evidence="6" type="ORF">NNL22_05400</name>
</gene>
<dbReference type="InterPro" id="IPR002641">
    <property type="entry name" value="PNPLA_dom"/>
</dbReference>
<keyword evidence="1 4" id="KW-0378">Hydrolase</keyword>
<dbReference type="GO" id="GO:0016042">
    <property type="term" value="P:lipid catabolic process"/>
    <property type="evidence" value="ECO:0007669"/>
    <property type="project" value="UniProtKB-UniRule"/>
</dbReference>
<dbReference type="Gene3D" id="3.40.1090.10">
    <property type="entry name" value="Cytosolic phospholipase A2 catalytic domain"/>
    <property type="match status" value="2"/>
</dbReference>
<dbReference type="KEGG" id="asem:NNL22_05400"/>
<feature type="domain" description="PNPLA" evidence="5">
    <location>
        <begin position="145"/>
        <end position="331"/>
    </location>
</feature>
<feature type="active site" description="Proton acceptor" evidence="4">
    <location>
        <position position="318"/>
    </location>
</feature>
<accession>A0A9E8HUL3</accession>
<dbReference type="PANTHER" id="PTHR14226">
    <property type="entry name" value="NEUROPATHY TARGET ESTERASE/SWISS CHEESE D.MELANOGASTER"/>
    <property type="match status" value="1"/>
</dbReference>
<dbReference type="CDD" id="cd07206">
    <property type="entry name" value="Pat_TGL3-4-5_SDP1"/>
    <property type="match status" value="1"/>
</dbReference>
<dbReference type="InterPro" id="IPR050301">
    <property type="entry name" value="NTE"/>
</dbReference>
<reference evidence="6" key="1">
    <citation type="submission" date="2022-07" db="EMBL/GenBank/DDBJ databases">
        <title>Alkalimarinus sp. nov., isolated from gut of a Alitta virens.</title>
        <authorList>
            <person name="Yang A.I."/>
            <person name="Shin N.-R."/>
        </authorList>
    </citation>
    <scope>NUCLEOTIDE SEQUENCE</scope>
    <source>
        <strain evidence="6">FA028</strain>
    </source>
</reference>
<protein>
    <submittedName>
        <fullName evidence="6">DUF3336 domain-containing protein</fullName>
    </submittedName>
</protein>
<dbReference type="PANTHER" id="PTHR14226:SF10">
    <property type="entry name" value="TRIACYLGLYCEROL LIPASE 4-RELATED"/>
    <property type="match status" value="1"/>
</dbReference>
<dbReference type="Proteomes" id="UP001164472">
    <property type="component" value="Chromosome"/>
</dbReference>
<sequence length="488" mass="55743">MINKAKKYKKLMAEARDYETWKDAALELDYLDRNVEWKEAFASDLYNYELIYDRLTQLKECSRNKNHELMLRCLREGLHHDLGNMGNAELYNRSNIGTKHLIEEYINQVCDSLNYICNNDIPELTDKQKLDFFKDTLLSYGRPALLLSGGASLGMFHIGVIKALWERDLLPQVVAGSSVGSIMAAMLGTHTDAELPEMLDPNRHNLKAWKWLGVMSGLTGKGFMDQKQLESCLRANIGEYSFQEAYERTGRSINITVSPVHEHQKERLLSGFTSPYLSVWSASLASCSVPGVFPPVKLMKKDVDGNLVPYMSRLRWVDGSVVSDLPVERLMHLYDVNFSIVSQTNPHIVPFMEMNKKLQRKGSLSLPVRMLKSEIQFHGKAAFDYLRNNVDNELLRQVSGHMYSIMAQNYYGDVTVAPQYSLKHYLNILRNPSPEFVQELILQGERATWPKLAMIRTHAKISQTLENCISRLKIKATRSKAELRVIAS</sequence>
<feature type="active site" description="Nucleophile" evidence="4">
    <location>
        <position position="178"/>
    </location>
</feature>